<dbReference type="SUPFAM" id="SSF46785">
    <property type="entry name" value="Winged helix' DNA-binding domain"/>
    <property type="match status" value="1"/>
</dbReference>
<dbReference type="Gene3D" id="1.10.10.10">
    <property type="entry name" value="Winged helix-like DNA-binding domain superfamily/Winged helix DNA-binding domain"/>
    <property type="match status" value="1"/>
</dbReference>
<keyword evidence="3" id="KW-0804">Transcription</keyword>
<dbReference type="Pfam" id="PF01614">
    <property type="entry name" value="IclR_C"/>
    <property type="match status" value="1"/>
</dbReference>
<dbReference type="InterPro" id="IPR036388">
    <property type="entry name" value="WH-like_DNA-bd_sf"/>
</dbReference>
<keyword evidence="1" id="KW-0805">Transcription regulation</keyword>
<keyword evidence="7" id="KW-1185">Reference proteome</keyword>
<dbReference type="SUPFAM" id="SSF55781">
    <property type="entry name" value="GAF domain-like"/>
    <property type="match status" value="1"/>
</dbReference>
<dbReference type="PATRIC" id="fig|433924.3.peg.173"/>
<organism evidence="6 7">
    <name type="scientific">Pseudacidovorax intermedius</name>
    <dbReference type="NCBI Taxonomy" id="433924"/>
    <lineage>
        <taxon>Bacteria</taxon>
        <taxon>Pseudomonadati</taxon>
        <taxon>Pseudomonadota</taxon>
        <taxon>Betaproteobacteria</taxon>
        <taxon>Burkholderiales</taxon>
        <taxon>Comamonadaceae</taxon>
        <taxon>Pseudacidovorax</taxon>
    </lineage>
</organism>
<comment type="caution">
    <text evidence="6">The sequence shown here is derived from an EMBL/GenBank/DDBJ whole genome shotgun (WGS) entry which is preliminary data.</text>
</comment>
<dbReference type="PROSITE" id="PS51078">
    <property type="entry name" value="ICLR_ED"/>
    <property type="match status" value="1"/>
</dbReference>
<evidence type="ECO:0000256" key="1">
    <source>
        <dbReference type="ARBA" id="ARBA00023015"/>
    </source>
</evidence>
<dbReference type="OrthoDB" id="13103at2"/>
<dbReference type="Proteomes" id="UP000072741">
    <property type="component" value="Unassembled WGS sequence"/>
</dbReference>
<evidence type="ECO:0000256" key="3">
    <source>
        <dbReference type="ARBA" id="ARBA00023163"/>
    </source>
</evidence>
<dbReference type="PANTHER" id="PTHR30136:SF24">
    <property type="entry name" value="HTH-TYPE TRANSCRIPTIONAL REPRESSOR ALLR"/>
    <property type="match status" value="1"/>
</dbReference>
<evidence type="ECO:0008006" key="8">
    <source>
        <dbReference type="Google" id="ProtNLM"/>
    </source>
</evidence>
<feature type="domain" description="HTH iclR-type" evidence="4">
    <location>
        <begin position="2"/>
        <end position="64"/>
    </location>
</feature>
<evidence type="ECO:0000256" key="2">
    <source>
        <dbReference type="ARBA" id="ARBA00023125"/>
    </source>
</evidence>
<dbReference type="GO" id="GO:0003677">
    <property type="term" value="F:DNA binding"/>
    <property type="evidence" value="ECO:0007669"/>
    <property type="project" value="UniProtKB-KW"/>
</dbReference>
<dbReference type="GO" id="GO:0003700">
    <property type="term" value="F:DNA-binding transcription factor activity"/>
    <property type="evidence" value="ECO:0007669"/>
    <property type="project" value="TreeGrafter"/>
</dbReference>
<name>A0A147GQW0_9BURK</name>
<evidence type="ECO:0000259" key="4">
    <source>
        <dbReference type="PROSITE" id="PS51077"/>
    </source>
</evidence>
<reference evidence="6 7" key="1">
    <citation type="journal article" date="2016" name="Front. Microbiol.">
        <title>Genomic Resource of Rice Seed Associated Bacteria.</title>
        <authorList>
            <person name="Midha S."/>
            <person name="Bansal K."/>
            <person name="Sharma S."/>
            <person name="Kumar N."/>
            <person name="Patil P.P."/>
            <person name="Chaudhry V."/>
            <person name="Patil P.B."/>
        </authorList>
    </citation>
    <scope>NUCLEOTIDE SEQUENCE [LARGE SCALE GENOMIC DNA]</scope>
    <source>
        <strain evidence="6 7">NS331</strain>
    </source>
</reference>
<dbReference type="Pfam" id="PF09339">
    <property type="entry name" value="HTH_IclR"/>
    <property type="match status" value="1"/>
</dbReference>
<evidence type="ECO:0000259" key="5">
    <source>
        <dbReference type="PROSITE" id="PS51078"/>
    </source>
</evidence>
<dbReference type="RefSeq" id="WP_058643037.1">
    <property type="nucleotide sequence ID" value="NZ_LDSL01000106.1"/>
</dbReference>
<dbReference type="SMART" id="SM00346">
    <property type="entry name" value="HTH_ICLR"/>
    <property type="match status" value="1"/>
</dbReference>
<dbReference type="InterPro" id="IPR050707">
    <property type="entry name" value="HTH_MetabolicPath_Reg"/>
</dbReference>
<protein>
    <recommendedName>
        <fullName evidence="8">IclR family transcriptional regulator</fullName>
    </recommendedName>
</protein>
<accession>A0A147GQW0</accession>
<dbReference type="InterPro" id="IPR029016">
    <property type="entry name" value="GAF-like_dom_sf"/>
</dbReference>
<evidence type="ECO:0000313" key="6">
    <source>
        <dbReference type="EMBL" id="KTT18105.1"/>
    </source>
</evidence>
<dbReference type="GO" id="GO:0045892">
    <property type="term" value="P:negative regulation of DNA-templated transcription"/>
    <property type="evidence" value="ECO:0007669"/>
    <property type="project" value="TreeGrafter"/>
</dbReference>
<dbReference type="AlphaFoldDB" id="A0A147GQW0"/>
<dbReference type="Gene3D" id="3.30.450.40">
    <property type="match status" value="1"/>
</dbReference>
<dbReference type="PANTHER" id="PTHR30136">
    <property type="entry name" value="HELIX-TURN-HELIX TRANSCRIPTIONAL REGULATOR, ICLR FAMILY"/>
    <property type="match status" value="1"/>
</dbReference>
<dbReference type="InterPro" id="IPR036390">
    <property type="entry name" value="WH_DNA-bd_sf"/>
</dbReference>
<gene>
    <name evidence="6" type="ORF">NS331_16415</name>
</gene>
<feature type="domain" description="IclR-ED" evidence="5">
    <location>
        <begin position="65"/>
        <end position="247"/>
    </location>
</feature>
<evidence type="ECO:0000313" key="7">
    <source>
        <dbReference type="Proteomes" id="UP000072741"/>
    </source>
</evidence>
<sequence>MDKTLMKGLKVLDLLTQAPQPMGVTEVAQAMGLVKSNAHRVLQTLVAAGYATPVGDGGRYRPTLKLWSMGVQVAGSGDLRQFAAPVLSRLRDNTGETAFLALLDADHVTYVEIQSSAHALRVHTAVGARLPAHGTAAGKVLLAFDDAAAQVLPDDRSLERFTPKTLDDPAALRAEFRKIRIQQWAVNRGEFREEISGLAVPVFDAQQRVIASTGISGPTERFRPAAIKEWLPLVVQAGAELSRMMGAPR</sequence>
<proteinExistence type="predicted"/>
<dbReference type="EMBL" id="LDSL01000106">
    <property type="protein sequence ID" value="KTT18105.1"/>
    <property type="molecule type" value="Genomic_DNA"/>
</dbReference>
<keyword evidence="2" id="KW-0238">DNA-binding</keyword>
<dbReference type="PROSITE" id="PS51077">
    <property type="entry name" value="HTH_ICLR"/>
    <property type="match status" value="1"/>
</dbReference>
<dbReference type="InterPro" id="IPR014757">
    <property type="entry name" value="Tscrpt_reg_IclR_C"/>
</dbReference>
<dbReference type="InterPro" id="IPR005471">
    <property type="entry name" value="Tscrpt_reg_IclR_N"/>
</dbReference>